<evidence type="ECO:0000313" key="2">
    <source>
        <dbReference type="Proteomes" id="UP001054945"/>
    </source>
</evidence>
<protein>
    <submittedName>
        <fullName evidence="1">Uncharacterized protein</fullName>
    </submittedName>
</protein>
<comment type="caution">
    <text evidence="1">The sequence shown here is derived from an EMBL/GenBank/DDBJ whole genome shotgun (WGS) entry which is preliminary data.</text>
</comment>
<gene>
    <name evidence="1" type="ORF">CEXT_490161</name>
</gene>
<dbReference type="EMBL" id="BPLR01004424">
    <property type="protein sequence ID" value="GIX94750.1"/>
    <property type="molecule type" value="Genomic_DNA"/>
</dbReference>
<dbReference type="AlphaFoldDB" id="A0AAV4PC22"/>
<sequence length="70" mass="8007">MVIAFSHTLQCHTYKALNIFPPTVQENPDDEIDLKLNQLGPKSHLADATLTKYYLKKVSPNKKSRKSHRS</sequence>
<accession>A0AAV4PC22</accession>
<evidence type="ECO:0000313" key="1">
    <source>
        <dbReference type="EMBL" id="GIX94750.1"/>
    </source>
</evidence>
<name>A0AAV4PC22_CAEEX</name>
<keyword evidence="2" id="KW-1185">Reference proteome</keyword>
<dbReference type="Proteomes" id="UP001054945">
    <property type="component" value="Unassembled WGS sequence"/>
</dbReference>
<reference evidence="1 2" key="1">
    <citation type="submission" date="2021-06" db="EMBL/GenBank/DDBJ databases">
        <title>Caerostris extrusa draft genome.</title>
        <authorList>
            <person name="Kono N."/>
            <person name="Arakawa K."/>
        </authorList>
    </citation>
    <scope>NUCLEOTIDE SEQUENCE [LARGE SCALE GENOMIC DNA]</scope>
</reference>
<proteinExistence type="predicted"/>
<organism evidence="1 2">
    <name type="scientific">Caerostris extrusa</name>
    <name type="common">Bark spider</name>
    <name type="synonym">Caerostris bankana</name>
    <dbReference type="NCBI Taxonomy" id="172846"/>
    <lineage>
        <taxon>Eukaryota</taxon>
        <taxon>Metazoa</taxon>
        <taxon>Ecdysozoa</taxon>
        <taxon>Arthropoda</taxon>
        <taxon>Chelicerata</taxon>
        <taxon>Arachnida</taxon>
        <taxon>Araneae</taxon>
        <taxon>Araneomorphae</taxon>
        <taxon>Entelegynae</taxon>
        <taxon>Araneoidea</taxon>
        <taxon>Araneidae</taxon>
        <taxon>Caerostris</taxon>
    </lineage>
</organism>